<dbReference type="EnsemblPlants" id="OBART07G16270.1">
    <property type="protein sequence ID" value="OBART07G16270.1"/>
    <property type="gene ID" value="OBART07G16270"/>
</dbReference>
<dbReference type="AlphaFoldDB" id="A0A0D3GRM7"/>
<reference evidence="2" key="1">
    <citation type="journal article" date="2009" name="Rice">
        <title>De Novo Next Generation Sequencing of Plant Genomes.</title>
        <authorList>
            <person name="Rounsley S."/>
            <person name="Marri P.R."/>
            <person name="Yu Y."/>
            <person name="He R."/>
            <person name="Sisneros N."/>
            <person name="Goicoechea J.L."/>
            <person name="Lee S.J."/>
            <person name="Angelova A."/>
            <person name="Kudrna D."/>
            <person name="Luo M."/>
            <person name="Affourtit J."/>
            <person name="Desany B."/>
            <person name="Knight J."/>
            <person name="Niazi F."/>
            <person name="Egholm M."/>
            <person name="Wing R.A."/>
        </authorList>
    </citation>
    <scope>NUCLEOTIDE SEQUENCE [LARGE SCALE GENOMIC DNA]</scope>
    <source>
        <strain evidence="2">cv. IRGC 105608</strain>
    </source>
</reference>
<organism evidence="2">
    <name type="scientific">Oryza barthii</name>
    <dbReference type="NCBI Taxonomy" id="65489"/>
    <lineage>
        <taxon>Eukaryota</taxon>
        <taxon>Viridiplantae</taxon>
        <taxon>Streptophyta</taxon>
        <taxon>Embryophyta</taxon>
        <taxon>Tracheophyta</taxon>
        <taxon>Spermatophyta</taxon>
        <taxon>Magnoliopsida</taxon>
        <taxon>Liliopsida</taxon>
        <taxon>Poales</taxon>
        <taxon>Poaceae</taxon>
        <taxon>BOP clade</taxon>
        <taxon>Oryzoideae</taxon>
        <taxon>Oryzeae</taxon>
        <taxon>Oryzinae</taxon>
        <taxon>Oryza</taxon>
    </lineage>
</organism>
<dbReference type="PaxDb" id="65489-OBART07G16270.1"/>
<evidence type="ECO:0000313" key="3">
    <source>
        <dbReference type="Proteomes" id="UP000026960"/>
    </source>
</evidence>
<sequence length="71" mass="8193">MEVVETEPPVRRHLLAVRRQLEQVFCLASTRFASFNDFNSDSDSAADKSKRAAPRRLRIPHNSFHPSSQQR</sequence>
<name>A0A0D3GRM7_9ORYZ</name>
<evidence type="ECO:0000313" key="2">
    <source>
        <dbReference type="EnsemblPlants" id="OBART07G16270.1"/>
    </source>
</evidence>
<dbReference type="Proteomes" id="UP000026960">
    <property type="component" value="Chromosome 7"/>
</dbReference>
<accession>A0A0D3GRM7</accession>
<proteinExistence type="predicted"/>
<keyword evidence="3" id="KW-1185">Reference proteome</keyword>
<evidence type="ECO:0000256" key="1">
    <source>
        <dbReference type="SAM" id="MobiDB-lite"/>
    </source>
</evidence>
<reference evidence="2" key="2">
    <citation type="submission" date="2015-03" db="UniProtKB">
        <authorList>
            <consortium name="EnsemblPlants"/>
        </authorList>
    </citation>
    <scope>IDENTIFICATION</scope>
</reference>
<protein>
    <submittedName>
        <fullName evidence="2">Uncharacterized protein</fullName>
    </submittedName>
</protein>
<dbReference type="Gramene" id="OBART07G16270.1">
    <property type="protein sequence ID" value="OBART07G16270.1"/>
    <property type="gene ID" value="OBART07G16270"/>
</dbReference>
<feature type="region of interest" description="Disordered" evidence="1">
    <location>
        <begin position="38"/>
        <end position="71"/>
    </location>
</feature>
<dbReference type="HOGENOM" id="CLU_2744024_0_0_1"/>